<feature type="compositionally biased region" description="Low complexity" evidence="1">
    <location>
        <begin position="110"/>
        <end position="138"/>
    </location>
</feature>
<protein>
    <recommendedName>
        <fullName evidence="6">Mid2 domain-containing protein</fullName>
    </recommendedName>
</protein>
<feature type="transmembrane region" description="Helical" evidence="2">
    <location>
        <begin position="248"/>
        <end position="271"/>
    </location>
</feature>
<feature type="signal peptide" evidence="3">
    <location>
        <begin position="1"/>
        <end position="23"/>
    </location>
</feature>
<gene>
    <name evidence="4" type="ORF">VKT23_005110</name>
</gene>
<feature type="compositionally biased region" description="Basic and acidic residues" evidence="1">
    <location>
        <begin position="415"/>
        <end position="425"/>
    </location>
</feature>
<feature type="region of interest" description="Disordered" evidence="1">
    <location>
        <begin position="99"/>
        <end position="138"/>
    </location>
</feature>
<reference evidence="4 5" key="1">
    <citation type="submission" date="2024-01" db="EMBL/GenBank/DDBJ databases">
        <title>A draft genome for the cacao thread blight pathogen Marasmiellus scandens.</title>
        <authorList>
            <person name="Baruah I.K."/>
            <person name="Leung J."/>
            <person name="Bukari Y."/>
            <person name="Amoako-Attah I."/>
            <person name="Meinhardt L.W."/>
            <person name="Bailey B.A."/>
            <person name="Cohen S.P."/>
        </authorList>
    </citation>
    <scope>NUCLEOTIDE SEQUENCE [LARGE SCALE GENOMIC DNA]</scope>
    <source>
        <strain evidence="4 5">GH-19</strain>
    </source>
</reference>
<sequence length="474" mass="51269">MIFRSLVPHVTLLRFFSLTSVSALKISTSWDPFPVATVIWDTGDPPTVTLSLLNKLENTLVEIAEINPTITAVPLPSDVTGNFVLEASALDPNTGSNSIITQSPISVPQNNTSNRVNTNSTTSTAISTSSSSSDDSQSSRYSTFWSGHLLRDSPLRQSSTTFSTPSQTPPQFADVPSTSTTIVQPTVVSTSSSTSANSAPSTSSASTSIGPTANIINSSSDTFEPTIIPEPTASPLTDTISNPITVPAVIGIVVAVSATLLTILLFVRWYLRRSRKGSGLKRRQRKNAKRISPFVYNRLRPKSRRQTEDLEGGFDTDAFVGHSRNNSEVGDKEMGHGYDGKSVLQRSASVISLVSGKTCTTYTAEISESDYENRVSLPTLRGDVVSVTSNFGSTDSQFSVKTPKDVASRATTNADEPRTSHQPDEIRESLEPEIGWLQDEMRRFIDADNREAGWALEGFQEPIPDEHPPAYNAC</sequence>
<dbReference type="EMBL" id="JBANRG010000005">
    <property type="protein sequence ID" value="KAK7466387.1"/>
    <property type="molecule type" value="Genomic_DNA"/>
</dbReference>
<feature type="compositionally biased region" description="Low complexity" evidence="1">
    <location>
        <begin position="157"/>
        <end position="177"/>
    </location>
</feature>
<evidence type="ECO:0000313" key="4">
    <source>
        <dbReference type="EMBL" id="KAK7466387.1"/>
    </source>
</evidence>
<evidence type="ECO:0008006" key="6">
    <source>
        <dbReference type="Google" id="ProtNLM"/>
    </source>
</evidence>
<accession>A0ABR1JV19</accession>
<name>A0ABR1JV19_9AGAR</name>
<evidence type="ECO:0000256" key="3">
    <source>
        <dbReference type="SAM" id="SignalP"/>
    </source>
</evidence>
<keyword evidence="3" id="KW-0732">Signal</keyword>
<evidence type="ECO:0000256" key="1">
    <source>
        <dbReference type="SAM" id="MobiDB-lite"/>
    </source>
</evidence>
<feature type="chain" id="PRO_5046498274" description="Mid2 domain-containing protein" evidence="3">
    <location>
        <begin position="24"/>
        <end position="474"/>
    </location>
</feature>
<evidence type="ECO:0000256" key="2">
    <source>
        <dbReference type="SAM" id="Phobius"/>
    </source>
</evidence>
<keyword evidence="2" id="KW-1133">Transmembrane helix</keyword>
<comment type="caution">
    <text evidence="4">The sequence shown here is derived from an EMBL/GenBank/DDBJ whole genome shotgun (WGS) entry which is preliminary data.</text>
</comment>
<feature type="compositionally biased region" description="Low complexity" evidence="1">
    <location>
        <begin position="189"/>
        <end position="213"/>
    </location>
</feature>
<feature type="region of interest" description="Disordered" evidence="1">
    <location>
        <begin position="189"/>
        <end position="216"/>
    </location>
</feature>
<keyword evidence="2" id="KW-0472">Membrane</keyword>
<evidence type="ECO:0000313" key="5">
    <source>
        <dbReference type="Proteomes" id="UP001498398"/>
    </source>
</evidence>
<keyword evidence="5" id="KW-1185">Reference proteome</keyword>
<feature type="region of interest" description="Disordered" evidence="1">
    <location>
        <begin position="313"/>
        <end position="334"/>
    </location>
</feature>
<keyword evidence="2" id="KW-0812">Transmembrane</keyword>
<feature type="compositionally biased region" description="Polar residues" evidence="1">
    <location>
        <begin position="99"/>
        <end position="109"/>
    </location>
</feature>
<proteinExistence type="predicted"/>
<organism evidence="4 5">
    <name type="scientific">Marasmiellus scandens</name>
    <dbReference type="NCBI Taxonomy" id="2682957"/>
    <lineage>
        <taxon>Eukaryota</taxon>
        <taxon>Fungi</taxon>
        <taxon>Dikarya</taxon>
        <taxon>Basidiomycota</taxon>
        <taxon>Agaricomycotina</taxon>
        <taxon>Agaricomycetes</taxon>
        <taxon>Agaricomycetidae</taxon>
        <taxon>Agaricales</taxon>
        <taxon>Marasmiineae</taxon>
        <taxon>Omphalotaceae</taxon>
        <taxon>Marasmiellus</taxon>
    </lineage>
</organism>
<dbReference type="Proteomes" id="UP001498398">
    <property type="component" value="Unassembled WGS sequence"/>
</dbReference>
<feature type="region of interest" description="Disordered" evidence="1">
    <location>
        <begin position="156"/>
        <end position="177"/>
    </location>
</feature>
<feature type="region of interest" description="Disordered" evidence="1">
    <location>
        <begin position="402"/>
        <end position="425"/>
    </location>
</feature>